<name>A0A200Q9J3_MACCD</name>
<dbReference type="STRING" id="56857.A0A200Q9J3"/>
<dbReference type="InParanoid" id="A0A200Q9J3"/>
<dbReference type="InterPro" id="IPR056440">
    <property type="entry name" value="Zn-ribbon_GIR1"/>
</dbReference>
<feature type="compositionally biased region" description="Low complexity" evidence="1">
    <location>
        <begin position="162"/>
        <end position="192"/>
    </location>
</feature>
<dbReference type="OrthoDB" id="1930194at2759"/>
<feature type="region of interest" description="Disordered" evidence="1">
    <location>
        <begin position="162"/>
        <end position="200"/>
    </location>
</feature>
<dbReference type="PANTHER" id="PTHR33177">
    <property type="entry name" value="PUTATIVE-RELATED"/>
    <property type="match status" value="1"/>
</dbReference>
<dbReference type="AlphaFoldDB" id="A0A200Q9J3"/>
<keyword evidence="4" id="KW-1185">Reference proteome</keyword>
<comment type="caution">
    <text evidence="3">The sequence shown here is derived from an EMBL/GenBank/DDBJ whole genome shotgun (WGS) entry which is preliminary data.</text>
</comment>
<feature type="compositionally biased region" description="Low complexity" evidence="1">
    <location>
        <begin position="78"/>
        <end position="88"/>
    </location>
</feature>
<dbReference type="EMBL" id="MVGT01002634">
    <property type="protein sequence ID" value="OVA07104.1"/>
    <property type="molecule type" value="Genomic_DNA"/>
</dbReference>
<dbReference type="Proteomes" id="UP000195402">
    <property type="component" value="Unassembled WGS sequence"/>
</dbReference>
<feature type="domain" description="GIR1-like zinc ribbon" evidence="2">
    <location>
        <begin position="263"/>
        <end position="300"/>
    </location>
</feature>
<evidence type="ECO:0000313" key="3">
    <source>
        <dbReference type="EMBL" id="OVA07104.1"/>
    </source>
</evidence>
<evidence type="ECO:0000259" key="2">
    <source>
        <dbReference type="Pfam" id="PF24747"/>
    </source>
</evidence>
<gene>
    <name evidence="3" type="ORF">BVC80_1289g19</name>
</gene>
<sequence>MAKPQAKSFDPKTSQVMGGVHNRWVKHPYAVRRCPHPSGGHNPPSCLPRPTRKNPTSNWVQQHQKERKAHSRASGYHNEGVNNEGNNNFYGSAGLTHNLHDHHRVKPLPVTLDLFHSSNKLASTPVELEEPHPLPFGWQRFLDLQTGEIYYKKNRQILINESTETSRSSSSSSSSSSIVMSRNRTTSSTSPTLDLKLNLSPPRINVADETSANRSSATSSPTSSCLSTEMNYHVVDSISSSTNIINATGGGRTQESTTTASSNMLLVGCPRCLMYVMLSAEEQYPKCPKCKSSVLLDFLHHLHNNNNKKTRNN</sequence>
<evidence type="ECO:0000256" key="1">
    <source>
        <dbReference type="SAM" id="MobiDB-lite"/>
    </source>
</evidence>
<accession>A0A200Q9J3</accession>
<protein>
    <recommendedName>
        <fullName evidence="2">GIR1-like zinc ribbon domain-containing protein</fullName>
    </recommendedName>
</protein>
<feature type="region of interest" description="Disordered" evidence="1">
    <location>
        <begin position="31"/>
        <end position="89"/>
    </location>
</feature>
<feature type="compositionally biased region" description="Polar residues" evidence="1">
    <location>
        <begin position="53"/>
        <end position="62"/>
    </location>
</feature>
<evidence type="ECO:0000313" key="4">
    <source>
        <dbReference type="Proteomes" id="UP000195402"/>
    </source>
</evidence>
<organism evidence="3 4">
    <name type="scientific">Macleaya cordata</name>
    <name type="common">Five-seeded plume-poppy</name>
    <name type="synonym">Bocconia cordata</name>
    <dbReference type="NCBI Taxonomy" id="56857"/>
    <lineage>
        <taxon>Eukaryota</taxon>
        <taxon>Viridiplantae</taxon>
        <taxon>Streptophyta</taxon>
        <taxon>Embryophyta</taxon>
        <taxon>Tracheophyta</taxon>
        <taxon>Spermatophyta</taxon>
        <taxon>Magnoliopsida</taxon>
        <taxon>Ranunculales</taxon>
        <taxon>Papaveraceae</taxon>
        <taxon>Papaveroideae</taxon>
        <taxon>Macleaya</taxon>
    </lineage>
</organism>
<dbReference type="PANTHER" id="PTHR33177:SF74">
    <property type="entry name" value="PROTEIN GL2-INTERACTING REPRESSOR 1"/>
    <property type="match status" value="1"/>
</dbReference>
<proteinExistence type="predicted"/>
<reference evidence="3 4" key="1">
    <citation type="journal article" date="2017" name="Mol. Plant">
        <title>The Genome of Medicinal Plant Macleaya cordata Provides New Insights into Benzylisoquinoline Alkaloids Metabolism.</title>
        <authorList>
            <person name="Liu X."/>
            <person name="Liu Y."/>
            <person name="Huang P."/>
            <person name="Ma Y."/>
            <person name="Qing Z."/>
            <person name="Tang Q."/>
            <person name="Cao H."/>
            <person name="Cheng P."/>
            <person name="Zheng Y."/>
            <person name="Yuan Z."/>
            <person name="Zhou Y."/>
            <person name="Liu J."/>
            <person name="Tang Z."/>
            <person name="Zhuo Y."/>
            <person name="Zhang Y."/>
            <person name="Yu L."/>
            <person name="Huang J."/>
            <person name="Yang P."/>
            <person name="Peng Q."/>
            <person name="Zhang J."/>
            <person name="Jiang W."/>
            <person name="Zhang Z."/>
            <person name="Lin K."/>
            <person name="Ro D.K."/>
            <person name="Chen X."/>
            <person name="Xiong X."/>
            <person name="Shang Y."/>
            <person name="Huang S."/>
            <person name="Zeng J."/>
        </authorList>
    </citation>
    <scope>NUCLEOTIDE SEQUENCE [LARGE SCALE GENOMIC DNA]</scope>
    <source>
        <strain evidence="4">cv. BLH2017</strain>
        <tissue evidence="3">Root</tissue>
    </source>
</reference>
<dbReference type="InterPro" id="IPR055281">
    <property type="entry name" value="GIR1-2/SIED1"/>
</dbReference>
<dbReference type="Pfam" id="PF24747">
    <property type="entry name" value="Zn-ribbon_GIR1"/>
    <property type="match status" value="1"/>
</dbReference>